<protein>
    <recommendedName>
        <fullName evidence="6">SURF1-like protein</fullName>
    </recommendedName>
</protein>
<evidence type="ECO:0000256" key="2">
    <source>
        <dbReference type="ARBA" id="ARBA00007165"/>
    </source>
</evidence>
<keyword evidence="6" id="KW-1003">Cell membrane</keyword>
<dbReference type="InterPro" id="IPR002994">
    <property type="entry name" value="Surf1/Shy1"/>
</dbReference>
<evidence type="ECO:0000256" key="5">
    <source>
        <dbReference type="ARBA" id="ARBA00023136"/>
    </source>
</evidence>
<evidence type="ECO:0000313" key="7">
    <source>
        <dbReference type="EMBL" id="ANX03224.1"/>
    </source>
</evidence>
<name>A0A1B1YR18_9GAMM</name>
<dbReference type="AlphaFoldDB" id="A0A1B1YR18"/>
<dbReference type="EMBL" id="CP014671">
    <property type="protein sequence ID" value="ANX03224.1"/>
    <property type="molecule type" value="Genomic_DNA"/>
</dbReference>
<accession>A0A1B1YR18</accession>
<gene>
    <name evidence="7" type="ORF">PG2T_02810</name>
</gene>
<dbReference type="Pfam" id="PF02104">
    <property type="entry name" value="SURF1"/>
    <property type="match status" value="1"/>
</dbReference>
<comment type="subcellular location">
    <subcellularLocation>
        <location evidence="6">Cell membrane</location>
        <topology evidence="6">Multi-pass membrane protein</topology>
    </subcellularLocation>
    <subcellularLocation>
        <location evidence="1">Membrane</location>
    </subcellularLocation>
</comment>
<organism evidence="7 8">
    <name type="scientific">Immundisolibacter cernigliae</name>
    <dbReference type="NCBI Taxonomy" id="1810504"/>
    <lineage>
        <taxon>Bacteria</taxon>
        <taxon>Pseudomonadati</taxon>
        <taxon>Pseudomonadota</taxon>
        <taxon>Gammaproteobacteria</taxon>
        <taxon>Immundisolibacterales</taxon>
        <taxon>Immundisolibacteraceae</taxon>
        <taxon>Immundisolibacter</taxon>
    </lineage>
</organism>
<dbReference type="OrthoDB" id="9789940at2"/>
<dbReference type="InterPro" id="IPR045214">
    <property type="entry name" value="Surf1/Surf4"/>
</dbReference>
<dbReference type="GO" id="GO:0005886">
    <property type="term" value="C:plasma membrane"/>
    <property type="evidence" value="ECO:0007669"/>
    <property type="project" value="UniProtKB-SubCell"/>
</dbReference>
<dbReference type="PANTHER" id="PTHR23427:SF2">
    <property type="entry name" value="SURFEIT LOCUS PROTEIN 1"/>
    <property type="match status" value="1"/>
</dbReference>
<dbReference type="STRING" id="1810504.PG2T_02810"/>
<dbReference type="RefSeq" id="WP_158513132.1">
    <property type="nucleotide sequence ID" value="NZ_CP014671.1"/>
</dbReference>
<comment type="similarity">
    <text evidence="2 6">Belongs to the SURF1 family.</text>
</comment>
<dbReference type="InParanoid" id="A0A1B1YR18"/>
<reference evidence="8" key="1">
    <citation type="submission" date="2016-03" db="EMBL/GenBank/DDBJ databases">
        <title>Complete genome sequence of Solimmundus cernigliae, representing a novel lineage of polycyclic aromatic hydrocarbon degraders within the Gammaproteobacteria.</title>
        <authorList>
            <person name="Singleton D.R."/>
            <person name="Dickey A.N."/>
            <person name="Scholl E.H."/>
            <person name="Wright F.A."/>
            <person name="Aitken M.D."/>
        </authorList>
    </citation>
    <scope>NUCLEOTIDE SEQUENCE [LARGE SCALE GENOMIC DNA]</scope>
    <source>
        <strain evidence="8">TR3.2</strain>
    </source>
</reference>
<dbReference type="KEGG" id="gbi:PG2T_02810"/>
<keyword evidence="5 6" id="KW-0472">Membrane</keyword>
<proteinExistence type="inferred from homology"/>
<feature type="transmembrane region" description="Helical" evidence="6">
    <location>
        <begin position="196"/>
        <end position="216"/>
    </location>
</feature>
<dbReference type="PANTHER" id="PTHR23427">
    <property type="entry name" value="SURFEIT LOCUS PROTEIN"/>
    <property type="match status" value="1"/>
</dbReference>
<keyword evidence="8" id="KW-1185">Reference proteome</keyword>
<evidence type="ECO:0000256" key="6">
    <source>
        <dbReference type="RuleBase" id="RU363076"/>
    </source>
</evidence>
<dbReference type="Proteomes" id="UP000092952">
    <property type="component" value="Chromosome"/>
</dbReference>
<keyword evidence="4 6" id="KW-1133">Transmembrane helix</keyword>
<evidence type="ECO:0000313" key="8">
    <source>
        <dbReference type="Proteomes" id="UP000092952"/>
    </source>
</evidence>
<comment type="caution">
    <text evidence="6">Lacks conserved residue(s) required for the propagation of feature annotation.</text>
</comment>
<evidence type="ECO:0000256" key="3">
    <source>
        <dbReference type="ARBA" id="ARBA00022692"/>
    </source>
</evidence>
<dbReference type="PROSITE" id="PS50895">
    <property type="entry name" value="SURF1"/>
    <property type="match status" value="1"/>
</dbReference>
<dbReference type="CDD" id="cd06662">
    <property type="entry name" value="SURF1"/>
    <property type="match status" value="1"/>
</dbReference>
<sequence length="230" mass="25275">MAVALPVLLGLGVWQLERGREKAQLLTRAAAIQEQPPLDLGRAGSVDLIDDHRPVTVRGVFLAERQGLLDNQVRDGQVGYDVLTPLRVEGLAEVLLVDRGWLARGGRRSDVPAWQTPGGEVTLIGYLHRPADVPLVTGEVSDSFGGRWVVSQIDPALLGEYLGMPVQARVLRLAPQSEHGFRRDWRLVSMTPQRHYGYAVQWFGLAGALFGIYLVAGLRRARSGTTAEER</sequence>
<evidence type="ECO:0000256" key="1">
    <source>
        <dbReference type="ARBA" id="ARBA00004370"/>
    </source>
</evidence>
<keyword evidence="3 6" id="KW-0812">Transmembrane</keyword>
<evidence type="ECO:0000256" key="4">
    <source>
        <dbReference type="ARBA" id="ARBA00022989"/>
    </source>
</evidence>